<evidence type="ECO:0000256" key="1">
    <source>
        <dbReference type="SAM" id="Phobius"/>
    </source>
</evidence>
<dbReference type="Proteomes" id="UP000029868">
    <property type="component" value="Unassembled WGS sequence"/>
</dbReference>
<reference evidence="2 3" key="1">
    <citation type="submission" date="2014-08" db="EMBL/GenBank/DDBJ databases">
        <title>Genomic and Phenotypic Diversity of Colwellia psychrerythraea strains from Disparate Marine Basins.</title>
        <authorList>
            <person name="Techtmann S.M."/>
            <person name="Stelling S.C."/>
            <person name="Utturkar S.M."/>
            <person name="Alshibli N."/>
            <person name="Harris A."/>
            <person name="Brown S.D."/>
            <person name="Hazen T.C."/>
        </authorList>
    </citation>
    <scope>NUCLEOTIDE SEQUENCE [LARGE SCALE GENOMIC DNA]</scope>
    <source>
        <strain evidence="2 3">GAB14E</strain>
    </source>
</reference>
<dbReference type="EMBL" id="JQEC01000071">
    <property type="protein sequence ID" value="KGJ87809.1"/>
    <property type="molecule type" value="Genomic_DNA"/>
</dbReference>
<gene>
    <name evidence="2" type="ORF">GAB14E_4487</name>
</gene>
<feature type="transmembrane region" description="Helical" evidence="1">
    <location>
        <begin position="67"/>
        <end position="85"/>
    </location>
</feature>
<protein>
    <submittedName>
        <fullName evidence="2">Uncharacterized protein</fullName>
    </submittedName>
</protein>
<accession>A0A099KAP8</accession>
<sequence length="111" mass="12764">MFSVDNDDVKIVEAKIELERISELQKYKEEFDKLGSHDWGLKDFLSIIAPFGLLLLANSFFTIESELFQIMCVIFIASSFVQGMVTAESKKTNRRIDLLLKIIKQDQSKNT</sequence>
<evidence type="ECO:0000313" key="3">
    <source>
        <dbReference type="Proteomes" id="UP000029868"/>
    </source>
</evidence>
<organism evidence="2 3">
    <name type="scientific">Colwellia psychrerythraea</name>
    <name type="common">Vibrio psychroerythus</name>
    <dbReference type="NCBI Taxonomy" id="28229"/>
    <lineage>
        <taxon>Bacteria</taxon>
        <taxon>Pseudomonadati</taxon>
        <taxon>Pseudomonadota</taxon>
        <taxon>Gammaproteobacteria</taxon>
        <taxon>Alteromonadales</taxon>
        <taxon>Colwelliaceae</taxon>
        <taxon>Colwellia</taxon>
    </lineage>
</organism>
<proteinExistence type="predicted"/>
<keyword evidence="1" id="KW-0812">Transmembrane</keyword>
<dbReference type="PATRIC" id="fig|28229.3.peg.4468"/>
<dbReference type="AlphaFoldDB" id="A0A099KAP8"/>
<name>A0A099KAP8_COLPS</name>
<evidence type="ECO:0000313" key="2">
    <source>
        <dbReference type="EMBL" id="KGJ87809.1"/>
    </source>
</evidence>
<keyword evidence="1" id="KW-0472">Membrane</keyword>
<feature type="transmembrane region" description="Helical" evidence="1">
    <location>
        <begin position="44"/>
        <end position="61"/>
    </location>
</feature>
<keyword evidence="1" id="KW-1133">Transmembrane helix</keyword>
<comment type="caution">
    <text evidence="2">The sequence shown here is derived from an EMBL/GenBank/DDBJ whole genome shotgun (WGS) entry which is preliminary data.</text>
</comment>